<dbReference type="EMBL" id="MCFK01008553">
    <property type="protein sequence ID" value="RKF55950.1"/>
    <property type="molecule type" value="Genomic_DNA"/>
</dbReference>
<protein>
    <submittedName>
        <fullName evidence="2">Uncharacterized protein</fullName>
    </submittedName>
</protein>
<accession>A0A420HES6</accession>
<sequence>MLEKQGIEALPQKRTVDLQPPAIPSIPDYQNPRKVAEQQISALMPGSPPKSPAPTVPSISNEQWQHQSPEQDGVIILPNTTDPQDSYDESDDSNSIVSVLSENSRQLQVFQ</sequence>
<reference evidence="2 3" key="1">
    <citation type="journal article" date="2018" name="BMC Genomics">
        <title>Comparative genome analyses reveal sequence features reflecting distinct modes of host-adaptation between dicot and monocot powdery mildew.</title>
        <authorList>
            <person name="Wu Y."/>
            <person name="Ma X."/>
            <person name="Pan Z."/>
            <person name="Kale S.D."/>
            <person name="Song Y."/>
            <person name="King H."/>
            <person name="Zhang Q."/>
            <person name="Presley C."/>
            <person name="Deng X."/>
            <person name="Wei C.I."/>
            <person name="Xiao S."/>
        </authorList>
    </citation>
    <scope>NUCLEOTIDE SEQUENCE [LARGE SCALE GENOMIC DNA]</scope>
    <source>
        <strain evidence="2">UMSG2</strain>
    </source>
</reference>
<comment type="caution">
    <text evidence="2">The sequence shown here is derived from an EMBL/GenBank/DDBJ whole genome shotgun (WGS) entry which is preliminary data.</text>
</comment>
<dbReference type="AlphaFoldDB" id="A0A420HES6"/>
<proteinExistence type="predicted"/>
<evidence type="ECO:0000256" key="1">
    <source>
        <dbReference type="SAM" id="MobiDB-lite"/>
    </source>
</evidence>
<name>A0A420HES6_9PEZI</name>
<dbReference type="OrthoDB" id="10342299at2759"/>
<feature type="compositionally biased region" description="Pro residues" evidence="1">
    <location>
        <begin position="46"/>
        <end position="55"/>
    </location>
</feature>
<feature type="region of interest" description="Disordered" evidence="1">
    <location>
        <begin position="1"/>
        <end position="95"/>
    </location>
</feature>
<gene>
    <name evidence="2" type="ORF">OnM2_085042</name>
</gene>
<dbReference type="Proteomes" id="UP000286134">
    <property type="component" value="Unassembled WGS sequence"/>
</dbReference>
<keyword evidence="3" id="KW-1185">Reference proteome</keyword>
<organism evidence="2 3">
    <name type="scientific">Erysiphe neolycopersici</name>
    <dbReference type="NCBI Taxonomy" id="212602"/>
    <lineage>
        <taxon>Eukaryota</taxon>
        <taxon>Fungi</taxon>
        <taxon>Dikarya</taxon>
        <taxon>Ascomycota</taxon>
        <taxon>Pezizomycotina</taxon>
        <taxon>Leotiomycetes</taxon>
        <taxon>Erysiphales</taxon>
        <taxon>Erysiphaceae</taxon>
        <taxon>Erysiphe</taxon>
    </lineage>
</organism>
<evidence type="ECO:0000313" key="2">
    <source>
        <dbReference type="EMBL" id="RKF55950.1"/>
    </source>
</evidence>
<feature type="compositionally biased region" description="Polar residues" evidence="1">
    <location>
        <begin position="57"/>
        <end position="70"/>
    </location>
</feature>
<evidence type="ECO:0000313" key="3">
    <source>
        <dbReference type="Proteomes" id="UP000286134"/>
    </source>
</evidence>